<comment type="caution">
    <text evidence="6">The sequence shown here is derived from an EMBL/GenBank/DDBJ whole genome shotgun (WGS) entry which is preliminary data.</text>
</comment>
<dbReference type="Gene3D" id="3.40.50.1820">
    <property type="entry name" value="alpha/beta hydrolase"/>
    <property type="match status" value="1"/>
</dbReference>
<dbReference type="InterPro" id="IPR000073">
    <property type="entry name" value="AB_hydrolase_1"/>
</dbReference>
<dbReference type="AlphaFoldDB" id="A0AAN8S4V4"/>
<accession>A0AAN8S4V4</accession>
<gene>
    <name evidence="6" type="ORF">RUM43_002563</name>
</gene>
<keyword evidence="3" id="KW-0812">Transmembrane</keyword>
<sequence length="343" mass="38644">MISRYPVTKIAIKACQAIGRILIHCWALAGATLLSCVLLYWVLGGLIPFLLLTFAATGILYQLEDYLLFHPDLPPHSRLFVSLPSVFGLPYESIFTRSGDGTLIHLFLIMQPGDSSAKAPTLLFFHGNAGNVGHRLQNMVGLYQFLHCNIVMLEYRGYGLSQGTPTEEGIYMDARAALDFISSRQDFNHKEIILFGRSLGGAVAIDLSCNFLYSQKIWCLIIENSFTSIPDMARILLGWKILRKLPLICYKSKFMSKNKISQVNVPTLFISGLSDSLVPSRMMKELYNLCSSKHKKLLEFPTGTHNETWTCQGYYNGLDAFIREARLKRMQSYSQLKGFVESN</sequence>
<dbReference type="PANTHER" id="PTHR12277:SF81">
    <property type="entry name" value="PROTEIN ABHD13"/>
    <property type="match status" value="1"/>
</dbReference>
<proteinExistence type="predicted"/>
<dbReference type="Proteomes" id="UP001372834">
    <property type="component" value="Unassembled WGS sequence"/>
</dbReference>
<dbReference type="PANTHER" id="PTHR12277">
    <property type="entry name" value="ALPHA/BETA HYDROLASE DOMAIN-CONTAINING PROTEIN"/>
    <property type="match status" value="1"/>
</dbReference>
<evidence type="ECO:0000313" key="6">
    <source>
        <dbReference type="EMBL" id="KAK6628747.1"/>
    </source>
</evidence>
<evidence type="ECO:0000313" key="7">
    <source>
        <dbReference type="Proteomes" id="UP001372834"/>
    </source>
</evidence>
<dbReference type="GO" id="GO:0016020">
    <property type="term" value="C:membrane"/>
    <property type="evidence" value="ECO:0007669"/>
    <property type="project" value="TreeGrafter"/>
</dbReference>
<dbReference type="InterPro" id="IPR029058">
    <property type="entry name" value="AB_hydrolase_fold"/>
</dbReference>
<keyword evidence="3" id="KW-0472">Membrane</keyword>
<evidence type="ECO:0000256" key="1">
    <source>
        <dbReference type="ARBA" id="ARBA00040125"/>
    </source>
</evidence>
<reference evidence="6 7" key="1">
    <citation type="submission" date="2023-10" db="EMBL/GenBank/DDBJ databases">
        <title>Genomes of two closely related lineages of the louse Polyplax serrata with different host specificities.</title>
        <authorList>
            <person name="Martinu J."/>
            <person name="Tarabai H."/>
            <person name="Stefka J."/>
            <person name="Hypsa V."/>
        </authorList>
    </citation>
    <scope>NUCLEOTIDE SEQUENCE [LARGE SCALE GENOMIC DNA]</scope>
    <source>
        <strain evidence="6">HR10_N</strain>
    </source>
</reference>
<dbReference type="SUPFAM" id="SSF53474">
    <property type="entry name" value="alpha/beta-Hydrolases"/>
    <property type="match status" value="1"/>
</dbReference>
<dbReference type="InterPro" id="IPR005645">
    <property type="entry name" value="FSH-like_dom"/>
</dbReference>
<name>A0AAN8S4V4_POLSC</name>
<dbReference type="Pfam" id="PF00561">
    <property type="entry name" value="Abhydrolase_1"/>
    <property type="match status" value="1"/>
</dbReference>
<organism evidence="6 7">
    <name type="scientific">Polyplax serrata</name>
    <name type="common">Common mouse louse</name>
    <dbReference type="NCBI Taxonomy" id="468196"/>
    <lineage>
        <taxon>Eukaryota</taxon>
        <taxon>Metazoa</taxon>
        <taxon>Ecdysozoa</taxon>
        <taxon>Arthropoda</taxon>
        <taxon>Hexapoda</taxon>
        <taxon>Insecta</taxon>
        <taxon>Pterygota</taxon>
        <taxon>Neoptera</taxon>
        <taxon>Paraneoptera</taxon>
        <taxon>Psocodea</taxon>
        <taxon>Troctomorpha</taxon>
        <taxon>Phthiraptera</taxon>
        <taxon>Anoplura</taxon>
        <taxon>Polyplacidae</taxon>
        <taxon>Polyplax</taxon>
    </lineage>
</organism>
<evidence type="ECO:0000259" key="4">
    <source>
        <dbReference type="Pfam" id="PF00561"/>
    </source>
</evidence>
<evidence type="ECO:0000256" key="2">
    <source>
        <dbReference type="ARBA" id="ARBA00042701"/>
    </source>
</evidence>
<protein>
    <recommendedName>
        <fullName evidence="1">Protein ABHD13</fullName>
    </recommendedName>
    <alternativeName>
        <fullName evidence="2">Alpha/beta hydrolase domain-containing protein 13</fullName>
    </alternativeName>
</protein>
<dbReference type="GO" id="GO:0008474">
    <property type="term" value="F:palmitoyl-(protein) hydrolase activity"/>
    <property type="evidence" value="ECO:0007669"/>
    <property type="project" value="TreeGrafter"/>
</dbReference>
<evidence type="ECO:0000259" key="5">
    <source>
        <dbReference type="Pfam" id="PF03959"/>
    </source>
</evidence>
<dbReference type="Pfam" id="PF03959">
    <property type="entry name" value="FSH1"/>
    <property type="match status" value="1"/>
</dbReference>
<evidence type="ECO:0000256" key="3">
    <source>
        <dbReference type="SAM" id="Phobius"/>
    </source>
</evidence>
<dbReference type="EMBL" id="JAWJWE010000036">
    <property type="protein sequence ID" value="KAK6628747.1"/>
    <property type="molecule type" value="Genomic_DNA"/>
</dbReference>
<keyword evidence="3" id="KW-1133">Transmembrane helix</keyword>
<feature type="transmembrane region" description="Helical" evidence="3">
    <location>
        <begin position="21"/>
        <end position="43"/>
    </location>
</feature>
<feature type="domain" description="AB hydrolase-1" evidence="4">
    <location>
        <begin position="120"/>
        <end position="233"/>
    </location>
</feature>
<feature type="domain" description="Serine hydrolase" evidence="5">
    <location>
        <begin position="250"/>
        <end position="303"/>
    </location>
</feature>